<evidence type="ECO:0000313" key="5">
    <source>
        <dbReference type="Proteomes" id="UP000241769"/>
    </source>
</evidence>
<dbReference type="Gene3D" id="2.60.120.200">
    <property type="match status" value="1"/>
</dbReference>
<evidence type="ECO:0000259" key="3">
    <source>
        <dbReference type="PROSITE" id="PS51762"/>
    </source>
</evidence>
<comment type="caution">
    <text evidence="4">The sequence shown here is derived from an EMBL/GenBank/DDBJ whole genome shotgun (WGS) entry which is preliminary data.</text>
</comment>
<dbReference type="GO" id="GO:0004553">
    <property type="term" value="F:hydrolase activity, hydrolyzing O-glycosyl compounds"/>
    <property type="evidence" value="ECO:0007669"/>
    <property type="project" value="InterPro"/>
</dbReference>
<keyword evidence="4" id="KW-0378">Hydrolase</keyword>
<dbReference type="PROSITE" id="PS51762">
    <property type="entry name" value="GH16_2"/>
    <property type="match status" value="1"/>
</dbReference>
<keyword evidence="5" id="KW-1185">Reference proteome</keyword>
<feature type="domain" description="GH16" evidence="3">
    <location>
        <begin position="57"/>
        <end position="351"/>
    </location>
</feature>
<dbReference type="SUPFAM" id="SSF49899">
    <property type="entry name" value="Concanavalin A-like lectins/glucanases"/>
    <property type="match status" value="1"/>
</dbReference>
<reference evidence="4 5" key="1">
    <citation type="journal article" date="2018" name="Genome Biol. Evol.">
        <title>Multiple Roots of Fruiting Body Formation in Amoebozoa.</title>
        <authorList>
            <person name="Hillmann F."/>
            <person name="Forbes G."/>
            <person name="Novohradska S."/>
            <person name="Ferling I."/>
            <person name="Riege K."/>
            <person name="Groth M."/>
            <person name="Westermann M."/>
            <person name="Marz M."/>
            <person name="Spaller T."/>
            <person name="Winckler T."/>
            <person name="Schaap P."/>
            <person name="Glockner G."/>
        </authorList>
    </citation>
    <scope>NUCLEOTIDE SEQUENCE [LARGE SCALE GENOMIC DNA]</scope>
    <source>
        <strain evidence="4 5">Jena</strain>
    </source>
</reference>
<evidence type="ECO:0000313" key="4">
    <source>
        <dbReference type="EMBL" id="PRP85589.1"/>
    </source>
</evidence>
<sequence length="376" mass="42299">MRSLLCITLVCWIAVVSSSTIRQTPLYEDFSTGGLSPSVWKIGKKVWGGYADQAKTIPSSGGVVPENVKVVKRNKAAASGSKYYLRLEAHGNKYQGNVYGIDFEGERRTDEEGKKRVGAVIATQDYFASGAYEVRAKLTRYAPDQHHGGGVCNAFWTFSYQSFPQGDPQWKDTPESHGGDYVKNHEIDIEIPGGRKISFNYSLLTYWQGVNGDSRGKKPYGLYQGQQHGYDEFISIQKDNGKDLRRSSLTGPDGRTGWHVFRFEWHTVNGTRHIRYVFDGVEVHDSKNDDKLKGPLGTGTTGDFYVPFVGSRFWLGVWFPYSFQNHWTGEPEFDVDAMLVDYVKIEPYNEAGDVVPHETGAERGWAATSEYPKRPQ</sequence>
<gene>
    <name evidence="4" type="ORF">PROFUN_06378</name>
</gene>
<proteinExistence type="predicted"/>
<feature type="chain" id="PRO_5015132428" evidence="2">
    <location>
        <begin position="19"/>
        <end position="376"/>
    </location>
</feature>
<dbReference type="InParanoid" id="A0A2P6NNQ1"/>
<name>A0A2P6NNQ1_9EUKA</name>
<protein>
    <submittedName>
        <fullName evidence="4">Putative glycosyl hydrolase</fullName>
    </submittedName>
</protein>
<dbReference type="EMBL" id="MDYQ01000042">
    <property type="protein sequence ID" value="PRP85589.1"/>
    <property type="molecule type" value="Genomic_DNA"/>
</dbReference>
<organism evidence="4 5">
    <name type="scientific">Planoprotostelium fungivorum</name>
    <dbReference type="NCBI Taxonomy" id="1890364"/>
    <lineage>
        <taxon>Eukaryota</taxon>
        <taxon>Amoebozoa</taxon>
        <taxon>Evosea</taxon>
        <taxon>Variosea</taxon>
        <taxon>Cavosteliida</taxon>
        <taxon>Cavosteliaceae</taxon>
        <taxon>Planoprotostelium</taxon>
    </lineage>
</organism>
<accession>A0A2P6NNQ1</accession>
<dbReference type="AlphaFoldDB" id="A0A2P6NNQ1"/>
<dbReference type="Proteomes" id="UP000241769">
    <property type="component" value="Unassembled WGS sequence"/>
</dbReference>
<dbReference type="InterPro" id="IPR013320">
    <property type="entry name" value="ConA-like_dom_sf"/>
</dbReference>
<dbReference type="InterPro" id="IPR000757">
    <property type="entry name" value="Beta-glucanase-like"/>
</dbReference>
<feature type="region of interest" description="Disordered" evidence="1">
    <location>
        <begin position="354"/>
        <end position="376"/>
    </location>
</feature>
<keyword evidence="2" id="KW-0732">Signal</keyword>
<evidence type="ECO:0000256" key="1">
    <source>
        <dbReference type="SAM" id="MobiDB-lite"/>
    </source>
</evidence>
<feature type="signal peptide" evidence="2">
    <location>
        <begin position="1"/>
        <end position="18"/>
    </location>
</feature>
<dbReference type="GO" id="GO:0005975">
    <property type="term" value="P:carbohydrate metabolic process"/>
    <property type="evidence" value="ECO:0007669"/>
    <property type="project" value="InterPro"/>
</dbReference>
<dbReference type="CDD" id="cd00413">
    <property type="entry name" value="Glyco_hydrolase_16"/>
    <property type="match status" value="1"/>
</dbReference>
<evidence type="ECO:0000256" key="2">
    <source>
        <dbReference type="SAM" id="SignalP"/>
    </source>
</evidence>